<name>A0A516KD28_9BACI</name>
<accession>A0A516KD28</accession>
<reference evidence="1 2" key="1">
    <citation type="submission" date="2019-07" db="EMBL/GenBank/DDBJ databases">
        <authorList>
            <person name="Li J."/>
        </authorList>
    </citation>
    <scope>NUCLEOTIDE SEQUENCE [LARGE SCALE GENOMIC DNA]</scope>
    <source>
        <strain evidence="1 2">TKL69</strain>
    </source>
</reference>
<dbReference type="Proteomes" id="UP000315215">
    <property type="component" value="Chromosome"/>
</dbReference>
<keyword evidence="2" id="KW-1185">Reference proteome</keyword>
<dbReference type="KEGG" id="aqt:FN924_03415"/>
<gene>
    <name evidence="1" type="ORF">FN924_03415</name>
</gene>
<dbReference type="EMBL" id="CP041666">
    <property type="protein sequence ID" value="QDP39322.1"/>
    <property type="molecule type" value="Genomic_DNA"/>
</dbReference>
<proteinExistence type="predicted"/>
<evidence type="ECO:0000313" key="2">
    <source>
        <dbReference type="Proteomes" id="UP000315215"/>
    </source>
</evidence>
<evidence type="ECO:0000313" key="1">
    <source>
        <dbReference type="EMBL" id="QDP39322.1"/>
    </source>
</evidence>
<sequence>MCYKLPRSLFPPGIFKLLHVIVEEKRAKFFFEPKRRKPYLSYILTAPKPIQCELSHVKNKAEKPVFLPSFVIQVASMVKLNIYFTV</sequence>
<organism evidence="1 2">
    <name type="scientific">Radiobacillus deserti</name>
    <dbReference type="NCBI Taxonomy" id="2594883"/>
    <lineage>
        <taxon>Bacteria</taxon>
        <taxon>Bacillati</taxon>
        <taxon>Bacillota</taxon>
        <taxon>Bacilli</taxon>
        <taxon>Bacillales</taxon>
        <taxon>Bacillaceae</taxon>
        <taxon>Radiobacillus</taxon>
    </lineage>
</organism>
<dbReference type="AlphaFoldDB" id="A0A516KD28"/>
<protein>
    <submittedName>
        <fullName evidence="1">Uncharacterized protein</fullName>
    </submittedName>
</protein>